<sequence>MPLGLRFWKINTNASWSEPEGAGGISWVVQSDCVNLINAINLKISDLLELSSFVKEIGALAASAHVVSFCWCLRSANGLAHCLARAVVWSGDWMGFFVSHSSSSSEEVVRIPYFIPDSFSSVFEEEGCGCG</sequence>
<dbReference type="Proteomes" id="UP001642487">
    <property type="component" value="Chromosome 9"/>
</dbReference>
<evidence type="ECO:0000313" key="2">
    <source>
        <dbReference type="EMBL" id="CAK9329533.1"/>
    </source>
</evidence>
<protein>
    <recommendedName>
        <fullName evidence="1">RNase H type-1 domain-containing protein</fullName>
    </recommendedName>
</protein>
<dbReference type="InterPro" id="IPR002156">
    <property type="entry name" value="RNaseH_domain"/>
</dbReference>
<reference evidence="2 3" key="1">
    <citation type="submission" date="2024-03" db="EMBL/GenBank/DDBJ databases">
        <authorList>
            <person name="Gkanogiannis A."/>
            <person name="Becerra Lopez-Lavalle L."/>
        </authorList>
    </citation>
    <scope>NUCLEOTIDE SEQUENCE [LARGE SCALE GENOMIC DNA]</scope>
</reference>
<gene>
    <name evidence="2" type="ORF">CITCOLO1_LOCUS22002</name>
</gene>
<evidence type="ECO:0000313" key="3">
    <source>
        <dbReference type="Proteomes" id="UP001642487"/>
    </source>
</evidence>
<feature type="domain" description="RNase H type-1" evidence="1">
    <location>
        <begin position="28"/>
        <end position="86"/>
    </location>
</feature>
<dbReference type="EMBL" id="OZ021743">
    <property type="protein sequence ID" value="CAK9329533.1"/>
    <property type="molecule type" value="Genomic_DNA"/>
</dbReference>
<keyword evidence="3" id="KW-1185">Reference proteome</keyword>
<evidence type="ECO:0000259" key="1">
    <source>
        <dbReference type="Pfam" id="PF13456"/>
    </source>
</evidence>
<dbReference type="Pfam" id="PF13456">
    <property type="entry name" value="RVT_3"/>
    <property type="match status" value="1"/>
</dbReference>
<organism evidence="2 3">
    <name type="scientific">Citrullus colocynthis</name>
    <name type="common">colocynth</name>
    <dbReference type="NCBI Taxonomy" id="252529"/>
    <lineage>
        <taxon>Eukaryota</taxon>
        <taxon>Viridiplantae</taxon>
        <taxon>Streptophyta</taxon>
        <taxon>Embryophyta</taxon>
        <taxon>Tracheophyta</taxon>
        <taxon>Spermatophyta</taxon>
        <taxon>Magnoliopsida</taxon>
        <taxon>eudicotyledons</taxon>
        <taxon>Gunneridae</taxon>
        <taxon>Pentapetalae</taxon>
        <taxon>rosids</taxon>
        <taxon>fabids</taxon>
        <taxon>Cucurbitales</taxon>
        <taxon>Cucurbitaceae</taxon>
        <taxon>Benincaseae</taxon>
        <taxon>Citrullus</taxon>
    </lineage>
</organism>
<name>A0ABP0Z9U5_9ROSI</name>
<accession>A0ABP0Z9U5</accession>
<proteinExistence type="predicted"/>